<dbReference type="AlphaFoldDB" id="A0A167H863"/>
<protein>
    <submittedName>
        <fullName evidence="2">Uncharacterized protein</fullName>
    </submittedName>
</protein>
<dbReference type="Proteomes" id="UP000076587">
    <property type="component" value="Unassembled WGS sequence"/>
</dbReference>
<evidence type="ECO:0000313" key="2">
    <source>
        <dbReference type="EMBL" id="KZN57742.1"/>
    </source>
</evidence>
<comment type="caution">
    <text evidence="2">The sequence shown here is derived from an EMBL/GenBank/DDBJ whole genome shotgun (WGS) entry which is preliminary data.</text>
</comment>
<keyword evidence="1" id="KW-0472">Membrane</keyword>
<proteinExistence type="predicted"/>
<evidence type="ECO:0000256" key="1">
    <source>
        <dbReference type="SAM" id="Phobius"/>
    </source>
</evidence>
<keyword evidence="1" id="KW-0812">Transmembrane</keyword>
<gene>
    <name evidence="2" type="ORF">N482_04385</name>
</gene>
<feature type="transmembrane region" description="Helical" evidence="1">
    <location>
        <begin position="65"/>
        <end position="82"/>
    </location>
</feature>
<feature type="transmembrane region" description="Helical" evidence="1">
    <location>
        <begin position="7"/>
        <end position="28"/>
    </location>
</feature>
<name>A0A167H863_9GAMM</name>
<reference evidence="2 3" key="1">
    <citation type="submission" date="2013-07" db="EMBL/GenBank/DDBJ databases">
        <title>Comparative Genomic and Metabolomic Analysis of Twelve Strains of Pseudoalteromonas luteoviolacea.</title>
        <authorList>
            <person name="Vynne N.G."/>
            <person name="Mansson M."/>
            <person name="Gram L."/>
        </authorList>
    </citation>
    <scope>NUCLEOTIDE SEQUENCE [LARGE SCALE GENOMIC DNA]</scope>
    <source>
        <strain evidence="2 3">NCIMB 1942</strain>
    </source>
</reference>
<evidence type="ECO:0000313" key="3">
    <source>
        <dbReference type="Proteomes" id="UP000076587"/>
    </source>
</evidence>
<feature type="transmembrane region" description="Helical" evidence="1">
    <location>
        <begin position="34"/>
        <end position="53"/>
    </location>
</feature>
<dbReference type="PATRIC" id="fig|1365253.3.peg.541"/>
<organism evidence="2 3">
    <name type="scientific">Pseudoalteromonas luteoviolacea NCIMB 1942</name>
    <dbReference type="NCBI Taxonomy" id="1365253"/>
    <lineage>
        <taxon>Bacteria</taxon>
        <taxon>Pseudomonadati</taxon>
        <taxon>Pseudomonadota</taxon>
        <taxon>Gammaproteobacteria</taxon>
        <taxon>Alteromonadales</taxon>
        <taxon>Pseudoalteromonadaceae</taxon>
        <taxon>Pseudoalteromonas</taxon>
    </lineage>
</organism>
<sequence length="291" mass="31552">MNMQKAVNLKIALFGGAGIGLLFGVVMGTTVTPTVTLLLGALTTILAAILGLNDRHFNDAKAVRIGSFGIACVLGAYLGVYVRTHNLLAPSLTDLKGQYMAVGYTKQQALQLLTLKEFGLNLSQVSSTSHPLQTDSDSLPAYEMPLVHDAQVTRMNNQHSSLLFSAAVEVSGCDELLYTDETLALDEVLNNFELTGGLWAQIAENVSSLYEANEQKYVLLATRDALCMSKDYVEHCPDGVTWSQVSSLSLAQTKFGPNWQPVFDSISEAKITDEQKFTVLKLTHNTLCTAL</sequence>
<dbReference type="EMBL" id="AUXT01000024">
    <property type="protein sequence ID" value="KZN57742.1"/>
    <property type="molecule type" value="Genomic_DNA"/>
</dbReference>
<keyword evidence="1" id="KW-1133">Transmembrane helix</keyword>
<accession>A0A167H863</accession>